<dbReference type="AlphaFoldDB" id="A0A834LW71"/>
<accession>A0A834LW71</accession>
<dbReference type="OrthoDB" id="1779598at2759"/>
<gene>
    <name evidence="1" type="ORF">RHSIM_Rhsim02G0059800</name>
</gene>
<reference evidence="1" key="1">
    <citation type="submission" date="2019-11" db="EMBL/GenBank/DDBJ databases">
        <authorList>
            <person name="Liu Y."/>
            <person name="Hou J."/>
            <person name="Li T.-Q."/>
            <person name="Guan C.-H."/>
            <person name="Wu X."/>
            <person name="Wu H.-Z."/>
            <person name="Ling F."/>
            <person name="Zhang R."/>
            <person name="Shi X.-G."/>
            <person name="Ren J.-P."/>
            <person name="Chen E.-F."/>
            <person name="Sun J.-M."/>
        </authorList>
    </citation>
    <scope>NUCLEOTIDE SEQUENCE</scope>
    <source>
        <strain evidence="1">Adult_tree_wgs_1</strain>
        <tissue evidence="1">Leaves</tissue>
    </source>
</reference>
<protein>
    <submittedName>
        <fullName evidence="1">Uncharacterized protein</fullName>
    </submittedName>
</protein>
<name>A0A834LW71_RHOSS</name>
<keyword evidence="2" id="KW-1185">Reference proteome</keyword>
<proteinExistence type="predicted"/>
<organism evidence="1 2">
    <name type="scientific">Rhododendron simsii</name>
    <name type="common">Sims's rhododendron</name>
    <dbReference type="NCBI Taxonomy" id="118357"/>
    <lineage>
        <taxon>Eukaryota</taxon>
        <taxon>Viridiplantae</taxon>
        <taxon>Streptophyta</taxon>
        <taxon>Embryophyta</taxon>
        <taxon>Tracheophyta</taxon>
        <taxon>Spermatophyta</taxon>
        <taxon>Magnoliopsida</taxon>
        <taxon>eudicotyledons</taxon>
        <taxon>Gunneridae</taxon>
        <taxon>Pentapetalae</taxon>
        <taxon>asterids</taxon>
        <taxon>Ericales</taxon>
        <taxon>Ericaceae</taxon>
        <taxon>Ericoideae</taxon>
        <taxon>Rhodoreae</taxon>
        <taxon>Rhododendron</taxon>
    </lineage>
</organism>
<dbReference type="EMBL" id="WJXA01000002">
    <property type="protein sequence ID" value="KAF7150434.1"/>
    <property type="molecule type" value="Genomic_DNA"/>
</dbReference>
<dbReference type="Proteomes" id="UP000626092">
    <property type="component" value="Unassembled WGS sequence"/>
</dbReference>
<evidence type="ECO:0000313" key="1">
    <source>
        <dbReference type="EMBL" id="KAF7150434.1"/>
    </source>
</evidence>
<evidence type="ECO:0000313" key="2">
    <source>
        <dbReference type="Proteomes" id="UP000626092"/>
    </source>
</evidence>
<comment type="caution">
    <text evidence="1">The sequence shown here is derived from an EMBL/GenBank/DDBJ whole genome shotgun (WGS) entry which is preliminary data.</text>
</comment>
<sequence length="84" mass="8937">MGAKPGEEVVRAKCGGEGTEAAANSIARGARTKPVAASVFPKKRKLVKTMMWDSMVQATVSAATCFSSSSINNHHHYNKKTFPA</sequence>